<comment type="caution">
    <text evidence="3">The sequence shown here is derived from an EMBL/GenBank/DDBJ whole genome shotgun (WGS) entry which is preliminary data.</text>
</comment>
<sequence>MTITPAPVSAPPTRRTPLGLARGILTGAVIGSSLAALVVGTVLEHVPLLVGGLAVPIAYGLLVLAAGAPKRAREAAIVPCTALAMIESLRATGGETSDVPVRFDLTVAPDDGPAYRVESTQSVNLVDLPDYKPGGIVVVQYPPHQPWTVKLVKRPTPEWEDRAAAARLDSAPGPVLAGEPTTGGTVGGYITLLALLLGAAGVVFVFRAELFGPDDPTDRPPSAAGPADPGTSSTTIVSAASGTVALGPGQSLFDEGRLRQAVDSLTKGEGKKRQALTVVVQDRLLTVVFTPAGSQAPGFDLDALPYPRIPALVREARTTLGVRSPRTWQLTAESLSGALTLRVGVTGADGAASLEANGDGETVRRVPAR</sequence>
<evidence type="ECO:0000313" key="4">
    <source>
        <dbReference type="Proteomes" id="UP000582643"/>
    </source>
</evidence>
<reference evidence="3 4" key="1">
    <citation type="submission" date="2020-08" db="EMBL/GenBank/DDBJ databases">
        <title>Genomic Encyclopedia of Type Strains, Phase III (KMG-III): the genomes of soil and plant-associated and newly described type strains.</title>
        <authorList>
            <person name="Whitman W."/>
        </authorList>
    </citation>
    <scope>NUCLEOTIDE SEQUENCE [LARGE SCALE GENOMIC DNA]</scope>
    <source>
        <strain evidence="3 4">SFB5A</strain>
    </source>
</reference>
<dbReference type="RefSeq" id="WP_184930581.1">
    <property type="nucleotide sequence ID" value="NZ_JACHJY010000002.1"/>
</dbReference>
<feature type="transmembrane region" description="Helical" evidence="2">
    <location>
        <begin position="48"/>
        <end position="68"/>
    </location>
</feature>
<feature type="region of interest" description="Disordered" evidence="1">
    <location>
        <begin position="214"/>
        <end position="234"/>
    </location>
</feature>
<proteinExistence type="predicted"/>
<organism evidence="3 4">
    <name type="scientific">Streptomyces nymphaeiformis</name>
    <dbReference type="NCBI Taxonomy" id="2663842"/>
    <lineage>
        <taxon>Bacteria</taxon>
        <taxon>Bacillati</taxon>
        <taxon>Actinomycetota</taxon>
        <taxon>Actinomycetes</taxon>
        <taxon>Kitasatosporales</taxon>
        <taxon>Streptomycetaceae</taxon>
        <taxon>Streptomyces</taxon>
    </lineage>
</organism>
<keyword evidence="2" id="KW-0472">Membrane</keyword>
<name>A0A7W7TXK2_9ACTN</name>
<evidence type="ECO:0000256" key="2">
    <source>
        <dbReference type="SAM" id="Phobius"/>
    </source>
</evidence>
<dbReference type="EMBL" id="JACHJY010000002">
    <property type="protein sequence ID" value="MBB4981143.1"/>
    <property type="molecule type" value="Genomic_DNA"/>
</dbReference>
<keyword evidence="2" id="KW-1133">Transmembrane helix</keyword>
<keyword evidence="2" id="KW-0812">Transmembrane</keyword>
<evidence type="ECO:0000256" key="1">
    <source>
        <dbReference type="SAM" id="MobiDB-lite"/>
    </source>
</evidence>
<keyword evidence="4" id="KW-1185">Reference proteome</keyword>
<accession>A0A7W7TXK2</accession>
<dbReference type="Proteomes" id="UP000582643">
    <property type="component" value="Unassembled WGS sequence"/>
</dbReference>
<evidence type="ECO:0000313" key="3">
    <source>
        <dbReference type="EMBL" id="MBB4981143.1"/>
    </source>
</evidence>
<protein>
    <submittedName>
        <fullName evidence="3">Uncharacterized protein</fullName>
    </submittedName>
</protein>
<feature type="transmembrane region" description="Helical" evidence="2">
    <location>
        <begin position="20"/>
        <end position="42"/>
    </location>
</feature>
<gene>
    <name evidence="3" type="ORF">GGE06_002051</name>
</gene>
<feature type="transmembrane region" description="Helical" evidence="2">
    <location>
        <begin position="186"/>
        <end position="206"/>
    </location>
</feature>
<dbReference type="AlphaFoldDB" id="A0A7W7TXK2"/>